<gene>
    <name evidence="2" type="ORF">HGM15179_018157</name>
</gene>
<proteinExistence type="predicted"/>
<sequence length="127" mass="14338">MEESGTQNVIDRWRQETPKCRDTRSYPGKFHGIPQFPVPGAAPGWEPKMSSTDGGRRLQSAETREVTQENFMEFHNSQCQGLLLGQDNPNQEQELGGEFTGSSPEEKDLGMSWMKNWTGATSECWEP</sequence>
<dbReference type="EMBL" id="SWJQ01001198">
    <property type="protein sequence ID" value="TRZ08947.1"/>
    <property type="molecule type" value="Genomic_DNA"/>
</dbReference>
<dbReference type="AlphaFoldDB" id="A0A8K1FZK6"/>
<feature type="region of interest" description="Disordered" evidence="1">
    <location>
        <begin position="18"/>
        <end position="62"/>
    </location>
</feature>
<keyword evidence="3" id="KW-1185">Reference proteome</keyword>
<comment type="caution">
    <text evidence="2">The sequence shown here is derived from an EMBL/GenBank/DDBJ whole genome shotgun (WGS) entry which is preliminary data.</text>
</comment>
<protein>
    <submittedName>
        <fullName evidence="2">Uncharacterized protein</fullName>
    </submittedName>
</protein>
<evidence type="ECO:0000313" key="2">
    <source>
        <dbReference type="EMBL" id="TRZ08947.1"/>
    </source>
</evidence>
<name>A0A8K1FZK6_9PASS</name>
<evidence type="ECO:0000256" key="1">
    <source>
        <dbReference type="SAM" id="MobiDB-lite"/>
    </source>
</evidence>
<feature type="region of interest" description="Disordered" evidence="1">
    <location>
        <begin position="82"/>
        <end position="109"/>
    </location>
</feature>
<dbReference type="Proteomes" id="UP000796761">
    <property type="component" value="Unassembled WGS sequence"/>
</dbReference>
<organism evidence="2 3">
    <name type="scientific">Zosterops borbonicus</name>
    <dbReference type="NCBI Taxonomy" id="364589"/>
    <lineage>
        <taxon>Eukaryota</taxon>
        <taxon>Metazoa</taxon>
        <taxon>Chordata</taxon>
        <taxon>Craniata</taxon>
        <taxon>Vertebrata</taxon>
        <taxon>Euteleostomi</taxon>
        <taxon>Archelosauria</taxon>
        <taxon>Archosauria</taxon>
        <taxon>Dinosauria</taxon>
        <taxon>Saurischia</taxon>
        <taxon>Theropoda</taxon>
        <taxon>Coelurosauria</taxon>
        <taxon>Aves</taxon>
        <taxon>Neognathae</taxon>
        <taxon>Neoaves</taxon>
        <taxon>Telluraves</taxon>
        <taxon>Australaves</taxon>
        <taxon>Passeriformes</taxon>
        <taxon>Sylvioidea</taxon>
        <taxon>Zosteropidae</taxon>
        <taxon>Zosterops</taxon>
    </lineage>
</organism>
<evidence type="ECO:0000313" key="3">
    <source>
        <dbReference type="Proteomes" id="UP000796761"/>
    </source>
</evidence>
<accession>A0A8K1FZK6</accession>
<reference evidence="2" key="1">
    <citation type="submission" date="2019-04" db="EMBL/GenBank/DDBJ databases">
        <title>Genome assembly of Zosterops borbonicus 15179.</title>
        <authorList>
            <person name="Leroy T."/>
            <person name="Anselmetti Y."/>
            <person name="Tilak M.-K."/>
            <person name="Nabholz B."/>
        </authorList>
    </citation>
    <scope>NUCLEOTIDE SEQUENCE</scope>
    <source>
        <strain evidence="2">HGM_15179</strain>
        <tissue evidence="2">Muscle</tissue>
    </source>
</reference>